<dbReference type="InterPro" id="IPR058090">
    <property type="entry name" value="bL37_actino"/>
</dbReference>
<dbReference type="AlphaFoldDB" id="A0A511JBX0"/>
<protein>
    <submittedName>
        <fullName evidence="2">Uncharacterized protein</fullName>
    </submittedName>
</protein>
<evidence type="ECO:0000256" key="1">
    <source>
        <dbReference type="SAM" id="MobiDB-lite"/>
    </source>
</evidence>
<feature type="region of interest" description="Disordered" evidence="1">
    <location>
        <begin position="66"/>
        <end position="102"/>
    </location>
</feature>
<name>A0A511JBX0_9CELL</name>
<reference evidence="2 3" key="1">
    <citation type="submission" date="2019-07" db="EMBL/GenBank/DDBJ databases">
        <title>Whole genome shotgun sequence of Cellulomonas composti NBRC 100758.</title>
        <authorList>
            <person name="Hosoyama A."/>
            <person name="Uohara A."/>
            <person name="Ohji S."/>
            <person name="Ichikawa N."/>
        </authorList>
    </citation>
    <scope>NUCLEOTIDE SEQUENCE [LARGE SCALE GENOMIC DNA]</scope>
    <source>
        <strain evidence="2 3">NBRC 100758</strain>
    </source>
</reference>
<dbReference type="EMBL" id="BJWG01000009">
    <property type="protein sequence ID" value="GEL95476.1"/>
    <property type="molecule type" value="Genomic_DNA"/>
</dbReference>
<organism evidence="2 3">
    <name type="scientific">Cellulomonas composti</name>
    <dbReference type="NCBI Taxonomy" id="266130"/>
    <lineage>
        <taxon>Bacteria</taxon>
        <taxon>Bacillati</taxon>
        <taxon>Actinomycetota</taxon>
        <taxon>Actinomycetes</taxon>
        <taxon>Micrococcales</taxon>
        <taxon>Cellulomonadaceae</taxon>
        <taxon>Cellulomonas</taxon>
    </lineage>
</organism>
<sequence length="102" mass="11059">MLARACRNGITDCVGALTGGKSVGRASDLRVIGLAHPSVSSCGRRRDGSRAQARFGRRARVWDHGMRSRRRCATKGTDMSKRGRKRRSRAGSAANHGKRPNA</sequence>
<accession>A0A511JBX0</accession>
<dbReference type="Proteomes" id="UP000321720">
    <property type="component" value="Unassembled WGS sequence"/>
</dbReference>
<evidence type="ECO:0000313" key="3">
    <source>
        <dbReference type="Proteomes" id="UP000321720"/>
    </source>
</evidence>
<comment type="caution">
    <text evidence="2">The sequence shown here is derived from an EMBL/GenBank/DDBJ whole genome shotgun (WGS) entry which is preliminary data.</text>
</comment>
<proteinExistence type="predicted"/>
<keyword evidence="3" id="KW-1185">Reference proteome</keyword>
<gene>
    <name evidence="2" type="ORF">CCO02nite_21340</name>
</gene>
<dbReference type="Pfam" id="PF26427">
    <property type="entry name" value="HR_L37"/>
    <property type="match status" value="1"/>
</dbReference>
<evidence type="ECO:0000313" key="2">
    <source>
        <dbReference type="EMBL" id="GEL95476.1"/>
    </source>
</evidence>
<dbReference type="NCBIfam" id="NF047428">
    <property type="entry name" value="ribo_Myco_bL37"/>
    <property type="match status" value="1"/>
</dbReference>